<keyword evidence="3" id="KW-0235">DNA replication</keyword>
<evidence type="ECO:0000256" key="1">
    <source>
        <dbReference type="ARBA" id="ARBA00003293"/>
    </source>
</evidence>
<organism evidence="8 9">
    <name type="scientific">Aliarcobacter cibarius</name>
    <dbReference type="NCBI Taxonomy" id="255507"/>
    <lineage>
        <taxon>Bacteria</taxon>
        <taxon>Pseudomonadati</taxon>
        <taxon>Campylobacterota</taxon>
        <taxon>Epsilonproteobacteria</taxon>
        <taxon>Campylobacterales</taxon>
        <taxon>Arcobacteraceae</taxon>
        <taxon>Aliarcobacter</taxon>
    </lineage>
</organism>
<reference evidence="8 9" key="1">
    <citation type="submission" date="2019-05" db="EMBL/GenBank/DDBJ databases">
        <title>Arcobacter cibarius and Arcobacter thereius providing challenges in identification an antibiotic susceptibility and Quinolone resistance.</title>
        <authorList>
            <person name="Busch A."/>
            <person name="Hanel I."/>
            <person name="Hotzel H."/>
            <person name="Tomaso H."/>
        </authorList>
    </citation>
    <scope>NUCLEOTIDE SEQUENCE [LARGE SCALE GENOMIC DNA]</scope>
    <source>
        <strain evidence="8 9">16CS0831-2</strain>
    </source>
</reference>
<keyword evidence="4" id="KW-0540">Nuclease</keyword>
<evidence type="ECO:0000313" key="9">
    <source>
        <dbReference type="Proteomes" id="UP000305417"/>
    </source>
</evidence>
<proteinExistence type="inferred from homology"/>
<dbReference type="Pfam" id="PF05840">
    <property type="entry name" value="Phage_GPA"/>
    <property type="match status" value="1"/>
</dbReference>
<evidence type="ECO:0000256" key="5">
    <source>
        <dbReference type="ARBA" id="ARBA00022759"/>
    </source>
</evidence>
<evidence type="ECO:0000313" key="8">
    <source>
        <dbReference type="EMBL" id="TLS99583.1"/>
    </source>
</evidence>
<keyword evidence="6" id="KW-0378">Hydrolase</keyword>
<dbReference type="InterPro" id="IPR008766">
    <property type="entry name" value="Replication_gene_A-like"/>
</dbReference>
<evidence type="ECO:0000259" key="7">
    <source>
        <dbReference type="Pfam" id="PF05840"/>
    </source>
</evidence>
<evidence type="ECO:0000256" key="3">
    <source>
        <dbReference type="ARBA" id="ARBA00022705"/>
    </source>
</evidence>
<evidence type="ECO:0000256" key="2">
    <source>
        <dbReference type="ARBA" id="ARBA00009260"/>
    </source>
</evidence>
<dbReference type="EMBL" id="VBUC01000010">
    <property type="protein sequence ID" value="TLS99583.1"/>
    <property type="molecule type" value="Genomic_DNA"/>
</dbReference>
<comment type="function">
    <text evidence="1">Possible endonuclease which induces a single-strand cut and initiates DNA replication.</text>
</comment>
<gene>
    <name evidence="8" type="ORF">FE247_05740</name>
</gene>
<feature type="domain" description="Replication gene A protein-like" evidence="7">
    <location>
        <begin position="39"/>
        <end position="245"/>
    </location>
</feature>
<keyword evidence="5 8" id="KW-0255">Endonuclease</keyword>
<comment type="similarity">
    <text evidence="2">Belongs to the phage GPA family.</text>
</comment>
<dbReference type="GO" id="GO:0004519">
    <property type="term" value="F:endonuclease activity"/>
    <property type="evidence" value="ECO:0007669"/>
    <property type="project" value="UniProtKB-KW"/>
</dbReference>
<evidence type="ECO:0000256" key="6">
    <source>
        <dbReference type="ARBA" id="ARBA00022801"/>
    </source>
</evidence>
<accession>A0ABY2VA88</accession>
<keyword evidence="9" id="KW-1185">Reference proteome</keyword>
<evidence type="ECO:0000256" key="4">
    <source>
        <dbReference type="ARBA" id="ARBA00022722"/>
    </source>
</evidence>
<comment type="caution">
    <text evidence="8">The sequence shown here is derived from an EMBL/GenBank/DDBJ whole genome shotgun (WGS) entry which is preliminary data.</text>
</comment>
<name>A0ABY2VA88_9BACT</name>
<dbReference type="RefSeq" id="WP_138108770.1">
    <property type="nucleotide sequence ID" value="NZ_VBUC01000010.1"/>
</dbReference>
<protein>
    <submittedName>
        <fullName evidence="8">Replication endonuclease</fullName>
    </submittedName>
</protein>
<dbReference type="Proteomes" id="UP000305417">
    <property type="component" value="Unassembled WGS sequence"/>
</dbReference>
<sequence>MNYTEELIKNEIEDKKKCSERGSECSSLSSLTTYKKVVDIKKKTKIYGLTLNNYNEVQEKLKKQNCFLEYNYIYDKISNTRFPLKDLVISANHNPDRYHALIQNRINTLSNEAKEKDLFPIFMTLTLPSEFHKMKMDKKTNALIKNQKYNHVTPKEAVKYLTKMFSKLRHDRSLKELTKDERMYFRVNEPHKDGTPHTHILLFVPKSSVDRVVTAFKRLFDEKANDIQTDIKNATSYVMKYINKTLPLSKKDDLSKKEKYLNAWYCKNRIIRFNCSKTLAPLSLYRLLHEKFNLKELTSLVKKKSLAIYVLQTNRNKIMEVFFGDELIYKRSDNFKMSNGL</sequence>